<dbReference type="Proteomes" id="UP000034044">
    <property type="component" value="Unassembled WGS sequence"/>
</dbReference>
<dbReference type="CDD" id="cd01127">
    <property type="entry name" value="TrwB_TraG_TraD_VirD4"/>
    <property type="match status" value="1"/>
</dbReference>
<dbReference type="EMBL" id="LBSR01000005">
    <property type="protein sequence ID" value="KKQ23072.1"/>
    <property type="molecule type" value="Genomic_DNA"/>
</dbReference>
<protein>
    <recommendedName>
        <fullName evidence="2">Type IV secretion system coupling protein TraD DNA-binding domain-containing protein</fullName>
    </recommendedName>
</protein>
<dbReference type="Pfam" id="PF10412">
    <property type="entry name" value="TrwB_AAD_bind"/>
    <property type="match status" value="1"/>
</dbReference>
<reference evidence="3 4" key="1">
    <citation type="journal article" date="2015" name="Nature">
        <title>rRNA introns, odd ribosomes, and small enigmatic genomes across a large radiation of phyla.</title>
        <authorList>
            <person name="Brown C.T."/>
            <person name="Hug L.A."/>
            <person name="Thomas B.C."/>
            <person name="Sharon I."/>
            <person name="Castelle C.J."/>
            <person name="Singh A."/>
            <person name="Wilkins M.J."/>
            <person name="Williams K.H."/>
            <person name="Banfield J.F."/>
        </authorList>
    </citation>
    <scope>NUCLEOTIDE SEQUENCE [LARGE SCALE GENOMIC DNA]</scope>
</reference>
<dbReference type="SUPFAM" id="SSF52540">
    <property type="entry name" value="P-loop containing nucleoside triphosphate hydrolases"/>
    <property type="match status" value="1"/>
</dbReference>
<dbReference type="InterPro" id="IPR019476">
    <property type="entry name" value="T4SS_TraD_DNA-bd"/>
</dbReference>
<dbReference type="PANTHER" id="PTHR30121:SF11">
    <property type="entry name" value="AAA+ ATPASE DOMAIN-CONTAINING PROTEIN"/>
    <property type="match status" value="1"/>
</dbReference>
<dbReference type="PATRIC" id="fig|1619010.3.peg.223"/>
<dbReference type="AlphaFoldDB" id="A0A0G0FZ14"/>
<name>A0A0G0FZ14_9BACT</name>
<organism evidence="3 4">
    <name type="scientific">Candidatus Wolfebacteria bacterium GW2011_GWC1_37_10</name>
    <dbReference type="NCBI Taxonomy" id="1619010"/>
    <lineage>
        <taxon>Bacteria</taxon>
        <taxon>Candidatus Wolfeibacteriota</taxon>
    </lineage>
</organism>
<evidence type="ECO:0000256" key="1">
    <source>
        <dbReference type="SAM" id="MobiDB-lite"/>
    </source>
</evidence>
<evidence type="ECO:0000259" key="2">
    <source>
        <dbReference type="Pfam" id="PF10412"/>
    </source>
</evidence>
<dbReference type="InterPro" id="IPR051162">
    <property type="entry name" value="T4SS_component"/>
</dbReference>
<dbReference type="InterPro" id="IPR027417">
    <property type="entry name" value="P-loop_NTPase"/>
</dbReference>
<accession>A0A0G0FZ14</accession>
<feature type="domain" description="Type IV secretion system coupling protein TraD DNA-binding" evidence="2">
    <location>
        <begin position="24"/>
        <end position="336"/>
    </location>
</feature>
<dbReference type="PANTHER" id="PTHR30121">
    <property type="entry name" value="UNCHARACTERIZED PROTEIN YJGR-RELATED"/>
    <property type="match status" value="1"/>
</dbReference>
<feature type="region of interest" description="Disordered" evidence="1">
    <location>
        <begin position="457"/>
        <end position="476"/>
    </location>
</feature>
<evidence type="ECO:0000313" key="4">
    <source>
        <dbReference type="Proteomes" id="UP000034044"/>
    </source>
</evidence>
<evidence type="ECO:0000313" key="3">
    <source>
        <dbReference type="EMBL" id="KKQ23072.1"/>
    </source>
</evidence>
<sequence length="494" mass="56490">MNNNEVNFFGQTNFRGQRVRFGIKPDDRRRHIYVIGKTGVGKSTVLENMAISDIRSGHGLAVVDPHGEFAEKMLDFVPESRIDDVIYFDPSDIDYPIAFNPLEAVSKEHRHLIASGMMGVFKKIWVDAWSARMEYILNNTLLALLEYPSSTLLGIMRMLAEKDYRQKVVDNLQDPVVKAFWVNEFARYSQRFETEAVAAIQNKVGQFVANPLIRNIIGQPHSTIDIRKLMDEKKILIVNLSKGKMGEDNSSLLGAMIITKIQLAAMSRVDLPMEKRSDFYLYVDEFQNFSTESFANILSEARKYRLNLVLAHQYIEQLSEEVRAAVFGNVGTIICFRIGAPDAELLEKEFLPEFQANDLVNLPKYHIYAKLMIDGVASKAFSAETLAPFEVPLESFRDVIIENTRNHFGTAKAIVEKRIADEWRAEAKIIEEKVMRREEKPLGRVLLSQEEKPFFKKEKKEIPSAEPYPQEKKSDVSIEELKKAIEESLKKGEE</sequence>
<dbReference type="Gene3D" id="3.40.50.300">
    <property type="entry name" value="P-loop containing nucleotide triphosphate hydrolases"/>
    <property type="match status" value="2"/>
</dbReference>
<comment type="caution">
    <text evidence="3">The sequence shown here is derived from an EMBL/GenBank/DDBJ whole genome shotgun (WGS) entry which is preliminary data.</text>
</comment>
<gene>
    <name evidence="3" type="ORF">US36_C0005G0023</name>
</gene>
<proteinExistence type="predicted"/>